<evidence type="ECO:0000313" key="2">
    <source>
        <dbReference type="EMBL" id="CAD7392876.1"/>
    </source>
</evidence>
<evidence type="ECO:0000256" key="1">
    <source>
        <dbReference type="SAM" id="MobiDB-lite"/>
    </source>
</evidence>
<feature type="region of interest" description="Disordered" evidence="1">
    <location>
        <begin position="1"/>
        <end position="24"/>
    </location>
</feature>
<gene>
    <name evidence="2" type="ORF">TCEB3V08_LOCUS878</name>
</gene>
<sequence>MVIFKSGAVPNTASSENSDRSPELATLQRRQSNIMDQITRVLVEACLIDLSQKSYSHLDKKLSLLDELSSCFLC</sequence>
<dbReference type="EMBL" id="OC316603">
    <property type="protein sequence ID" value="CAD7392876.1"/>
    <property type="molecule type" value="Genomic_DNA"/>
</dbReference>
<organism evidence="2">
    <name type="scientific">Timema cristinae</name>
    <name type="common">Walking stick</name>
    <dbReference type="NCBI Taxonomy" id="61476"/>
    <lineage>
        <taxon>Eukaryota</taxon>
        <taxon>Metazoa</taxon>
        <taxon>Ecdysozoa</taxon>
        <taxon>Arthropoda</taxon>
        <taxon>Hexapoda</taxon>
        <taxon>Insecta</taxon>
        <taxon>Pterygota</taxon>
        <taxon>Neoptera</taxon>
        <taxon>Polyneoptera</taxon>
        <taxon>Phasmatodea</taxon>
        <taxon>Timematodea</taxon>
        <taxon>Timematoidea</taxon>
        <taxon>Timematidae</taxon>
        <taxon>Timema</taxon>
    </lineage>
</organism>
<proteinExistence type="predicted"/>
<accession>A0A7R9GPJ2</accession>
<name>A0A7R9GPJ2_TIMCR</name>
<protein>
    <submittedName>
        <fullName evidence="2">Uncharacterized protein</fullName>
    </submittedName>
</protein>
<dbReference type="AlphaFoldDB" id="A0A7R9GPJ2"/>
<reference evidence="2" key="1">
    <citation type="submission" date="2020-11" db="EMBL/GenBank/DDBJ databases">
        <authorList>
            <person name="Tran Van P."/>
        </authorList>
    </citation>
    <scope>NUCLEOTIDE SEQUENCE</scope>
</reference>